<feature type="domain" description="Integrase catalytic" evidence="1">
    <location>
        <begin position="221"/>
        <end position="386"/>
    </location>
</feature>
<dbReference type="AlphaFoldDB" id="A0A9X1HAV8"/>
<evidence type="ECO:0000313" key="2">
    <source>
        <dbReference type="EMBL" id="MBZ4035924.1"/>
    </source>
</evidence>
<keyword evidence="3" id="KW-1185">Reference proteome</keyword>
<comment type="caution">
    <text evidence="2">The sequence shown here is derived from an EMBL/GenBank/DDBJ whole genome shotgun (WGS) entry which is preliminary data.</text>
</comment>
<dbReference type="InterPro" id="IPR009057">
    <property type="entry name" value="Homeodomain-like_sf"/>
</dbReference>
<dbReference type="Pfam" id="PF13333">
    <property type="entry name" value="rve_2"/>
    <property type="match status" value="1"/>
</dbReference>
<dbReference type="Gene3D" id="3.30.420.10">
    <property type="entry name" value="Ribonuclease H-like superfamily/Ribonuclease H"/>
    <property type="match status" value="1"/>
</dbReference>
<dbReference type="SUPFAM" id="SSF53098">
    <property type="entry name" value="Ribonuclease H-like"/>
    <property type="match status" value="1"/>
</dbReference>
<name>A0A9X1HAV8_9FLAO</name>
<dbReference type="GO" id="GO:0006313">
    <property type="term" value="P:DNA transposition"/>
    <property type="evidence" value="ECO:0007669"/>
    <property type="project" value="InterPro"/>
</dbReference>
<sequence>MKGKQRKYSDLFKENAVQLSYKKSNLSEFARELGISSSKLSIWRKTYKEFGIGGFPGSGGIKMRVENRKIFELEKRVKQSEQNFEIFEKGTKYLLMVNPMIYLFIRENEKKYSIKRMCWVFGIHRRVYDNWKNGIVSERKKEINKLKEEVASLYYLFNKQYGSSKITRELEKKGYKKSRNQVALYMRKMNLYRKLKRKFKLTTDSKHNFYTCPNVLNREFYRDAPSKLWASDITYINTRVGFIYLTIIIDAYDRKIIGWALSDDLSTKNTTLPAFEMAISRREISNHLIFHSDRGLQYANKVFADKLNSYPCITRSMSRKGDFTDNALAESFFGTLKRELIYRQTKLLSKKKMKAEIFDFIENWYNRERIHSSLNLKTIEEFNAGN</sequence>
<accession>A0A9X1HAV8</accession>
<dbReference type="Pfam" id="PF00665">
    <property type="entry name" value="rve"/>
    <property type="match status" value="1"/>
</dbReference>
<dbReference type="Pfam" id="PF13276">
    <property type="entry name" value="HTH_21"/>
    <property type="match status" value="1"/>
</dbReference>
<dbReference type="GO" id="GO:0003677">
    <property type="term" value="F:DNA binding"/>
    <property type="evidence" value="ECO:0007669"/>
    <property type="project" value="InterPro"/>
</dbReference>
<dbReference type="GO" id="GO:0004803">
    <property type="term" value="F:transposase activity"/>
    <property type="evidence" value="ECO:0007669"/>
    <property type="project" value="InterPro"/>
</dbReference>
<dbReference type="RefSeq" id="WP_223706827.1">
    <property type="nucleotide sequence ID" value="NZ_JAINUY010000004.1"/>
</dbReference>
<dbReference type="PANTHER" id="PTHR46889">
    <property type="entry name" value="TRANSPOSASE INSF FOR INSERTION SEQUENCE IS3B-RELATED"/>
    <property type="match status" value="1"/>
</dbReference>
<dbReference type="PROSITE" id="PS50994">
    <property type="entry name" value="INTEGRASE"/>
    <property type="match status" value="1"/>
</dbReference>
<dbReference type="InterPro" id="IPR001584">
    <property type="entry name" value="Integrase_cat-core"/>
</dbReference>
<evidence type="ECO:0000259" key="1">
    <source>
        <dbReference type="PROSITE" id="PS50994"/>
    </source>
</evidence>
<dbReference type="PANTHER" id="PTHR46889:SF4">
    <property type="entry name" value="TRANSPOSASE INSO FOR INSERTION SEQUENCE ELEMENT IS911B-RELATED"/>
    <property type="match status" value="1"/>
</dbReference>
<dbReference type="EMBL" id="JAINUY010000004">
    <property type="protein sequence ID" value="MBZ4035924.1"/>
    <property type="molecule type" value="Genomic_DNA"/>
</dbReference>
<proteinExistence type="predicted"/>
<protein>
    <submittedName>
        <fullName evidence="2">IS3 family transposase</fullName>
    </submittedName>
</protein>
<dbReference type="InterPro" id="IPR025948">
    <property type="entry name" value="HTH-like_dom"/>
</dbReference>
<dbReference type="InterPro" id="IPR048020">
    <property type="entry name" value="Transpos_IS3"/>
</dbReference>
<gene>
    <name evidence="2" type="ORF">K6T82_14200</name>
</gene>
<dbReference type="InterPro" id="IPR012337">
    <property type="entry name" value="RNaseH-like_sf"/>
</dbReference>
<dbReference type="SUPFAM" id="SSF46689">
    <property type="entry name" value="Homeodomain-like"/>
    <property type="match status" value="1"/>
</dbReference>
<dbReference type="InterPro" id="IPR002514">
    <property type="entry name" value="Transposase_8"/>
</dbReference>
<dbReference type="NCBIfam" id="NF033516">
    <property type="entry name" value="transpos_IS3"/>
    <property type="match status" value="1"/>
</dbReference>
<dbReference type="InterPro" id="IPR036397">
    <property type="entry name" value="RNaseH_sf"/>
</dbReference>
<dbReference type="Proteomes" id="UP001139366">
    <property type="component" value="Unassembled WGS sequence"/>
</dbReference>
<dbReference type="InterPro" id="IPR050900">
    <property type="entry name" value="Transposase_IS3/IS150/IS904"/>
</dbReference>
<evidence type="ECO:0000313" key="3">
    <source>
        <dbReference type="Proteomes" id="UP001139366"/>
    </source>
</evidence>
<dbReference type="GO" id="GO:0015074">
    <property type="term" value="P:DNA integration"/>
    <property type="evidence" value="ECO:0007669"/>
    <property type="project" value="InterPro"/>
</dbReference>
<organism evidence="2 3">
    <name type="scientific">Flavobacterium potami</name>
    <dbReference type="NCBI Taxonomy" id="2872310"/>
    <lineage>
        <taxon>Bacteria</taxon>
        <taxon>Pseudomonadati</taxon>
        <taxon>Bacteroidota</taxon>
        <taxon>Flavobacteriia</taxon>
        <taxon>Flavobacteriales</taxon>
        <taxon>Flavobacteriaceae</taxon>
        <taxon>Flavobacterium</taxon>
    </lineage>
</organism>
<dbReference type="Pfam" id="PF01527">
    <property type="entry name" value="HTH_Tnp_1"/>
    <property type="match status" value="1"/>
</dbReference>
<reference evidence="2 3" key="1">
    <citation type="journal article" date="2023" name="Antonie Van Leeuwenhoek">
        <title>Flavobacterium potami sp. nov., a multi-metal resistance genes harbouring bacterium isolated from shallow river silt.</title>
        <authorList>
            <person name="Li S."/>
            <person name="Mao S."/>
            <person name="Mu W."/>
            <person name="Guo B."/>
            <person name="Li C."/>
            <person name="Zhu Q."/>
            <person name="Hou X."/>
            <person name="Zhao Y."/>
            <person name="Wei S."/>
            <person name="Liu H."/>
            <person name="Liu A."/>
        </authorList>
    </citation>
    <scope>NUCLEOTIDE SEQUENCE [LARGE SCALE GENOMIC DNA]</scope>
    <source>
        <strain evidence="2 3">17A</strain>
    </source>
</reference>